<dbReference type="GO" id="GO:0008236">
    <property type="term" value="F:serine-type peptidase activity"/>
    <property type="evidence" value="ECO:0007669"/>
    <property type="project" value="InterPro"/>
</dbReference>
<sequence length="275" mass="29977">MKHSFLLLAFLLLNIQAMADVKPAPTGDLILTWEVDGVKREGMVHIPESARVSPAPVIFAWHGHGGSMNNAASSFGYHKVWPEAVSVYLQGLNTPGRLTDPEGKKPGWQSRAGDQGDRDLKLFDTVLAQLKRDYKVDENRIYSTGHSNGGGFTYLLWQTRGEVFAAMAPSAAFFGGRGNLALMPKPVLHVAGETDPLVKYEWQKALIENLKTNNQCGEGHAWGDSKLCTEYVSKSGNPVVTCIHPGAHGFLKEAPALIVKFFKEHSKAAKTAGKP</sequence>
<evidence type="ECO:0000256" key="7">
    <source>
        <dbReference type="ARBA" id="ARBA00023326"/>
    </source>
</evidence>
<evidence type="ECO:0000313" key="11">
    <source>
        <dbReference type="Proteomes" id="UP000321577"/>
    </source>
</evidence>
<dbReference type="GO" id="GO:0006508">
    <property type="term" value="P:proteolysis"/>
    <property type="evidence" value="ECO:0007669"/>
    <property type="project" value="InterPro"/>
</dbReference>
<dbReference type="GO" id="GO:0045493">
    <property type="term" value="P:xylan catabolic process"/>
    <property type="evidence" value="ECO:0007669"/>
    <property type="project" value="UniProtKB-KW"/>
</dbReference>
<keyword evidence="5" id="KW-0378">Hydrolase</keyword>
<keyword evidence="7" id="KW-0624">Polysaccharide degradation</keyword>
<evidence type="ECO:0000256" key="3">
    <source>
        <dbReference type="ARBA" id="ARBA00022651"/>
    </source>
</evidence>
<keyword evidence="11" id="KW-1185">Reference proteome</keyword>
<comment type="subcellular location">
    <subcellularLocation>
        <location evidence="1">Secreted</location>
    </subcellularLocation>
</comment>
<organism evidence="10 11">
    <name type="scientific">Brevifollis gellanilyticus</name>
    <dbReference type="NCBI Taxonomy" id="748831"/>
    <lineage>
        <taxon>Bacteria</taxon>
        <taxon>Pseudomonadati</taxon>
        <taxon>Verrucomicrobiota</taxon>
        <taxon>Verrucomicrobiia</taxon>
        <taxon>Verrucomicrobiales</taxon>
        <taxon>Verrucomicrobiaceae</taxon>
    </lineage>
</organism>
<evidence type="ECO:0000313" key="10">
    <source>
        <dbReference type="EMBL" id="GEP43803.1"/>
    </source>
</evidence>
<dbReference type="Pfam" id="PF00326">
    <property type="entry name" value="Peptidase_S9"/>
    <property type="match status" value="1"/>
</dbReference>
<evidence type="ECO:0000256" key="5">
    <source>
        <dbReference type="ARBA" id="ARBA00022801"/>
    </source>
</evidence>
<comment type="caution">
    <text evidence="10">The sequence shown here is derived from an EMBL/GenBank/DDBJ whole genome shotgun (WGS) entry which is preliminary data.</text>
</comment>
<dbReference type="Proteomes" id="UP000321577">
    <property type="component" value="Unassembled WGS sequence"/>
</dbReference>
<evidence type="ECO:0000256" key="2">
    <source>
        <dbReference type="ARBA" id="ARBA00022525"/>
    </source>
</evidence>
<dbReference type="EMBL" id="BKAG01000021">
    <property type="protein sequence ID" value="GEP43803.1"/>
    <property type="molecule type" value="Genomic_DNA"/>
</dbReference>
<keyword evidence="3" id="KW-0858">Xylan degradation</keyword>
<dbReference type="InterPro" id="IPR043595">
    <property type="entry name" value="FaeB/C/D"/>
</dbReference>
<feature type="chain" id="PRO_5021873268" description="Peptidase S9 prolyl oligopeptidase catalytic domain-containing protein" evidence="8">
    <location>
        <begin position="20"/>
        <end position="275"/>
    </location>
</feature>
<dbReference type="GO" id="GO:0030600">
    <property type="term" value="F:feruloyl esterase activity"/>
    <property type="evidence" value="ECO:0007669"/>
    <property type="project" value="InterPro"/>
</dbReference>
<dbReference type="InterPro" id="IPR001375">
    <property type="entry name" value="Peptidase_S9_cat"/>
</dbReference>
<proteinExistence type="predicted"/>
<keyword evidence="4 8" id="KW-0732">Signal</keyword>
<protein>
    <recommendedName>
        <fullName evidence="9">Peptidase S9 prolyl oligopeptidase catalytic domain-containing protein</fullName>
    </recommendedName>
</protein>
<dbReference type="GO" id="GO:0005576">
    <property type="term" value="C:extracellular region"/>
    <property type="evidence" value="ECO:0007669"/>
    <property type="project" value="UniProtKB-SubCell"/>
</dbReference>
<gene>
    <name evidence="10" type="ORF">BGE01nite_30940</name>
</gene>
<keyword evidence="2" id="KW-0964">Secreted</keyword>
<dbReference type="PANTHER" id="PTHR38050">
    <property type="match status" value="1"/>
</dbReference>
<evidence type="ECO:0000256" key="6">
    <source>
        <dbReference type="ARBA" id="ARBA00023277"/>
    </source>
</evidence>
<accession>A0A512MAP9</accession>
<feature type="signal peptide" evidence="8">
    <location>
        <begin position="1"/>
        <end position="19"/>
    </location>
</feature>
<evidence type="ECO:0000256" key="8">
    <source>
        <dbReference type="SAM" id="SignalP"/>
    </source>
</evidence>
<dbReference type="PANTHER" id="PTHR38050:SF2">
    <property type="entry name" value="FERULOYL ESTERASE C-RELATED"/>
    <property type="match status" value="1"/>
</dbReference>
<reference evidence="10 11" key="1">
    <citation type="submission" date="2019-07" db="EMBL/GenBank/DDBJ databases">
        <title>Whole genome shotgun sequence of Brevifollis gellanilyticus NBRC 108608.</title>
        <authorList>
            <person name="Hosoyama A."/>
            <person name="Uohara A."/>
            <person name="Ohji S."/>
            <person name="Ichikawa N."/>
        </authorList>
    </citation>
    <scope>NUCLEOTIDE SEQUENCE [LARGE SCALE GENOMIC DNA]</scope>
    <source>
        <strain evidence="10 11">NBRC 108608</strain>
    </source>
</reference>
<name>A0A512MAP9_9BACT</name>
<keyword evidence="6" id="KW-0119">Carbohydrate metabolism</keyword>
<dbReference type="Gene3D" id="3.40.50.1820">
    <property type="entry name" value="alpha/beta hydrolase"/>
    <property type="match status" value="1"/>
</dbReference>
<evidence type="ECO:0000256" key="4">
    <source>
        <dbReference type="ARBA" id="ARBA00022729"/>
    </source>
</evidence>
<dbReference type="InterPro" id="IPR029058">
    <property type="entry name" value="AB_hydrolase_fold"/>
</dbReference>
<dbReference type="SUPFAM" id="SSF53474">
    <property type="entry name" value="alpha/beta-Hydrolases"/>
    <property type="match status" value="1"/>
</dbReference>
<evidence type="ECO:0000256" key="1">
    <source>
        <dbReference type="ARBA" id="ARBA00004613"/>
    </source>
</evidence>
<dbReference type="RefSeq" id="WP_174770051.1">
    <property type="nucleotide sequence ID" value="NZ_BKAG01000021.1"/>
</dbReference>
<dbReference type="AlphaFoldDB" id="A0A512MAP9"/>
<evidence type="ECO:0000259" key="9">
    <source>
        <dbReference type="Pfam" id="PF00326"/>
    </source>
</evidence>
<feature type="domain" description="Peptidase S9 prolyl oligopeptidase catalytic" evidence="9">
    <location>
        <begin position="113"/>
        <end position="174"/>
    </location>
</feature>